<keyword evidence="2" id="KW-1185">Reference proteome</keyword>
<sequence length="239" mass="26237">MRRSKPAAVLTPPLVTRAKSKLNDGGSTSGTRSQSIIVGSSSTDTLTPLTPSSDTTPRGLFLPLDTPVLDLARRVPVKFWYMDGTSSQYFFHPQTNGVVILNNHLSSTLRGSPLNLFIPVEVYSTEYHCWLACHLYTAFIPETGLLLFKQGPDPPDLHQYLNLHPGSDWAPLAENNLPLTFSGFEASSSQSDASPVPLVARTRKAKGRSTPIRSRTRPARSPSPQGIPVQYRRKGKERA</sequence>
<proteinExistence type="predicted"/>
<reference evidence="1 2" key="1">
    <citation type="journal article" date="2019" name="Nat. Ecol. Evol.">
        <title>Megaphylogeny resolves global patterns of mushroom evolution.</title>
        <authorList>
            <person name="Varga T."/>
            <person name="Krizsan K."/>
            <person name="Foldi C."/>
            <person name="Dima B."/>
            <person name="Sanchez-Garcia M."/>
            <person name="Sanchez-Ramirez S."/>
            <person name="Szollosi G.J."/>
            <person name="Szarkandi J.G."/>
            <person name="Papp V."/>
            <person name="Albert L."/>
            <person name="Andreopoulos W."/>
            <person name="Angelini C."/>
            <person name="Antonin V."/>
            <person name="Barry K.W."/>
            <person name="Bougher N.L."/>
            <person name="Buchanan P."/>
            <person name="Buyck B."/>
            <person name="Bense V."/>
            <person name="Catcheside P."/>
            <person name="Chovatia M."/>
            <person name="Cooper J."/>
            <person name="Damon W."/>
            <person name="Desjardin D."/>
            <person name="Finy P."/>
            <person name="Geml J."/>
            <person name="Haridas S."/>
            <person name="Hughes K."/>
            <person name="Justo A."/>
            <person name="Karasinski D."/>
            <person name="Kautmanova I."/>
            <person name="Kiss B."/>
            <person name="Kocsube S."/>
            <person name="Kotiranta H."/>
            <person name="LaButti K.M."/>
            <person name="Lechner B.E."/>
            <person name="Liimatainen K."/>
            <person name="Lipzen A."/>
            <person name="Lukacs Z."/>
            <person name="Mihaltcheva S."/>
            <person name="Morgado L.N."/>
            <person name="Niskanen T."/>
            <person name="Noordeloos M.E."/>
            <person name="Ohm R.A."/>
            <person name="Ortiz-Santana B."/>
            <person name="Ovrebo C."/>
            <person name="Racz N."/>
            <person name="Riley R."/>
            <person name="Savchenko A."/>
            <person name="Shiryaev A."/>
            <person name="Soop K."/>
            <person name="Spirin V."/>
            <person name="Szebenyi C."/>
            <person name="Tomsovsky M."/>
            <person name="Tulloss R.E."/>
            <person name="Uehling J."/>
            <person name="Grigoriev I.V."/>
            <person name="Vagvolgyi C."/>
            <person name="Papp T."/>
            <person name="Martin F.M."/>
            <person name="Miettinen O."/>
            <person name="Hibbett D.S."/>
            <person name="Nagy L.G."/>
        </authorList>
    </citation>
    <scope>NUCLEOTIDE SEQUENCE [LARGE SCALE GENOMIC DNA]</scope>
    <source>
        <strain evidence="1 2">NL-1719</strain>
    </source>
</reference>
<evidence type="ECO:0000313" key="1">
    <source>
        <dbReference type="EMBL" id="TFK58826.1"/>
    </source>
</evidence>
<dbReference type="EMBL" id="ML209180">
    <property type="protein sequence ID" value="TFK58826.1"/>
    <property type="molecule type" value="Genomic_DNA"/>
</dbReference>
<protein>
    <submittedName>
        <fullName evidence="1">Uncharacterized protein</fullName>
    </submittedName>
</protein>
<name>A0ACD2ZZU1_9AGAR</name>
<dbReference type="Proteomes" id="UP000308600">
    <property type="component" value="Unassembled WGS sequence"/>
</dbReference>
<organism evidence="1 2">
    <name type="scientific">Pluteus cervinus</name>
    <dbReference type="NCBI Taxonomy" id="181527"/>
    <lineage>
        <taxon>Eukaryota</taxon>
        <taxon>Fungi</taxon>
        <taxon>Dikarya</taxon>
        <taxon>Basidiomycota</taxon>
        <taxon>Agaricomycotina</taxon>
        <taxon>Agaricomycetes</taxon>
        <taxon>Agaricomycetidae</taxon>
        <taxon>Agaricales</taxon>
        <taxon>Pluteineae</taxon>
        <taxon>Pluteaceae</taxon>
        <taxon>Pluteus</taxon>
    </lineage>
</organism>
<evidence type="ECO:0000313" key="2">
    <source>
        <dbReference type="Proteomes" id="UP000308600"/>
    </source>
</evidence>
<accession>A0ACD2ZZU1</accession>
<gene>
    <name evidence="1" type="ORF">BDN72DRAFT_906385</name>
</gene>